<dbReference type="KEGG" id="tpv:TP01_0616"/>
<dbReference type="EMBL" id="AAGK01000001">
    <property type="protein sequence ID" value="EAN33854.1"/>
    <property type="molecule type" value="Genomic_DNA"/>
</dbReference>
<gene>
    <name evidence="2" type="ordered locus">TP01_0616</name>
</gene>
<name>Q4N854_THEPA</name>
<evidence type="ECO:0000256" key="1">
    <source>
        <dbReference type="SAM" id="MobiDB-lite"/>
    </source>
</evidence>
<protein>
    <submittedName>
        <fullName evidence="2">Tash1 protein, putative</fullName>
    </submittedName>
</protein>
<keyword evidence="3" id="KW-1185">Reference proteome</keyword>
<organism evidence="2 3">
    <name type="scientific">Theileria parva</name>
    <name type="common">East coast fever infection agent</name>
    <dbReference type="NCBI Taxonomy" id="5875"/>
    <lineage>
        <taxon>Eukaryota</taxon>
        <taxon>Sar</taxon>
        <taxon>Alveolata</taxon>
        <taxon>Apicomplexa</taxon>
        <taxon>Aconoidasida</taxon>
        <taxon>Piroplasmida</taxon>
        <taxon>Theileriidae</taxon>
        <taxon>Theileria</taxon>
    </lineage>
</organism>
<accession>Q4N854</accession>
<evidence type="ECO:0000313" key="3">
    <source>
        <dbReference type="Proteomes" id="UP000001949"/>
    </source>
</evidence>
<evidence type="ECO:0000313" key="2">
    <source>
        <dbReference type="EMBL" id="EAN33854.1"/>
    </source>
</evidence>
<dbReference type="RefSeq" id="XP_766137.1">
    <property type="nucleotide sequence ID" value="XM_761044.1"/>
</dbReference>
<proteinExistence type="predicted"/>
<feature type="region of interest" description="Disordered" evidence="1">
    <location>
        <begin position="216"/>
        <end position="238"/>
    </location>
</feature>
<reference evidence="2 3" key="1">
    <citation type="journal article" date="2005" name="Science">
        <title>Genome sequence of Theileria parva, a bovine pathogen that transforms lymphocytes.</title>
        <authorList>
            <person name="Gardner M.J."/>
            <person name="Bishop R."/>
            <person name="Shah T."/>
            <person name="de Villiers E.P."/>
            <person name="Carlton J.M."/>
            <person name="Hall N."/>
            <person name="Ren Q."/>
            <person name="Paulsen I.T."/>
            <person name="Pain A."/>
            <person name="Berriman M."/>
            <person name="Wilson R.J.M."/>
            <person name="Sato S."/>
            <person name="Ralph S.A."/>
            <person name="Mann D.J."/>
            <person name="Xiong Z."/>
            <person name="Shallom S.J."/>
            <person name="Weidman J."/>
            <person name="Jiang L."/>
            <person name="Lynn J."/>
            <person name="Weaver B."/>
            <person name="Shoaibi A."/>
            <person name="Domingo A.R."/>
            <person name="Wasawo D."/>
            <person name="Crabtree J."/>
            <person name="Wortman J.R."/>
            <person name="Haas B."/>
            <person name="Angiuoli S.V."/>
            <person name="Creasy T.H."/>
            <person name="Lu C."/>
            <person name="Suh B."/>
            <person name="Silva J.C."/>
            <person name="Utterback T.R."/>
            <person name="Feldblyum T.V."/>
            <person name="Pertea M."/>
            <person name="Allen J."/>
            <person name="Nierman W.C."/>
            <person name="Taracha E.L.N."/>
            <person name="Salzberg S.L."/>
            <person name="White O.R."/>
            <person name="Fitzhugh H.A."/>
            <person name="Morzaria S."/>
            <person name="Venter J.C."/>
            <person name="Fraser C.M."/>
            <person name="Nene V."/>
        </authorList>
    </citation>
    <scope>NUCLEOTIDE SEQUENCE [LARGE SCALE GENOMIC DNA]</scope>
    <source>
        <strain evidence="2 3">Muguga</strain>
    </source>
</reference>
<sequence length="315" mass="36543">MIYLKNTFLIFVVFVYCIKIASSLTLDLNNTSMSEFHTLKLLHQGIAKTIVLSTPDRQITEVRQGRESVWMGHPGESIKCVTFYISFKWSSEVLMTIEINNPNKTAMYYLRKHHHNYKYISLQEFESRYRDMVILSKQLDLINEQNIREKELVRKTKQKQPKKRKAETDDTGEPEKKIRRQPNETTEQQPLVPETIHFEISDSEEEHEIKLEISDDEQHEPPGLSHFKKPTQPSQPLVPETTQVELGSDEDTLTTNLIGEPLFEEGVQMMLETELKDLGLSEIDALFEEQSDFTETPAVPEIVQVEVESDDDEES</sequence>
<dbReference type="Proteomes" id="UP000001949">
    <property type="component" value="Unassembled WGS sequence"/>
</dbReference>
<dbReference type="AlphaFoldDB" id="Q4N854"/>
<dbReference type="GeneID" id="3503537"/>
<comment type="caution">
    <text evidence="2">The sequence shown here is derived from an EMBL/GenBank/DDBJ whole genome shotgun (WGS) entry which is preliminary data.</text>
</comment>
<feature type="region of interest" description="Disordered" evidence="1">
    <location>
        <begin position="152"/>
        <end position="190"/>
    </location>
</feature>
<dbReference type="VEuPathDB" id="PiroplasmaDB:TpMuguga_01g00616"/>
<dbReference type="InParanoid" id="Q4N854"/>
<feature type="compositionally biased region" description="Basic residues" evidence="1">
    <location>
        <begin position="155"/>
        <end position="165"/>
    </location>
</feature>